<dbReference type="EMBL" id="JANBOI010001207">
    <property type="protein sequence ID" value="KAJ1727143.1"/>
    <property type="molecule type" value="Genomic_DNA"/>
</dbReference>
<dbReference type="InterPro" id="IPR017871">
    <property type="entry name" value="ABC_transporter-like_CS"/>
</dbReference>
<keyword evidence="4" id="KW-0547">Nucleotide-binding</keyword>
<feature type="domain" description="ABC transporter" evidence="9">
    <location>
        <begin position="394"/>
        <end position="617"/>
    </location>
</feature>
<evidence type="ECO:0000256" key="2">
    <source>
        <dbReference type="ARBA" id="ARBA00022448"/>
    </source>
</evidence>
<dbReference type="GO" id="GO:0016020">
    <property type="term" value="C:membrane"/>
    <property type="evidence" value="ECO:0007669"/>
    <property type="project" value="UniProtKB-SubCell"/>
</dbReference>
<feature type="transmembrane region" description="Helical" evidence="8">
    <location>
        <begin position="783"/>
        <end position="807"/>
    </location>
</feature>
<evidence type="ECO:0000313" key="11">
    <source>
        <dbReference type="Proteomes" id="UP001143981"/>
    </source>
</evidence>
<keyword evidence="11" id="KW-1185">Reference proteome</keyword>
<dbReference type="GO" id="GO:0016887">
    <property type="term" value="F:ATP hydrolysis activity"/>
    <property type="evidence" value="ECO:0007669"/>
    <property type="project" value="InterPro"/>
</dbReference>
<dbReference type="SUPFAM" id="SSF90123">
    <property type="entry name" value="ABC transporter transmembrane region"/>
    <property type="match status" value="2"/>
</dbReference>
<dbReference type="Pfam" id="PF00005">
    <property type="entry name" value="ABC_tran"/>
    <property type="match status" value="2"/>
</dbReference>
<dbReference type="Proteomes" id="UP001143981">
    <property type="component" value="Unassembled WGS sequence"/>
</dbReference>
<evidence type="ECO:0000259" key="9">
    <source>
        <dbReference type="PROSITE" id="PS50893"/>
    </source>
</evidence>
<keyword evidence="6 8" id="KW-1133">Transmembrane helix</keyword>
<feature type="transmembrane region" description="Helical" evidence="8">
    <location>
        <begin position="658"/>
        <end position="679"/>
    </location>
</feature>
<dbReference type="GO" id="GO:0005524">
    <property type="term" value="F:ATP binding"/>
    <property type="evidence" value="ECO:0007669"/>
    <property type="project" value="UniProtKB-KW"/>
</dbReference>
<evidence type="ECO:0000256" key="5">
    <source>
        <dbReference type="ARBA" id="ARBA00022840"/>
    </source>
</evidence>
<dbReference type="OrthoDB" id="6500128at2759"/>
<dbReference type="PROSITE" id="PS50893">
    <property type="entry name" value="ABC_TRANSPORTER_2"/>
    <property type="match status" value="2"/>
</dbReference>
<dbReference type="InterPro" id="IPR036640">
    <property type="entry name" value="ABC1_TM_sf"/>
</dbReference>
<keyword evidence="5" id="KW-0067">ATP-binding</keyword>
<dbReference type="FunFam" id="3.40.50.300:FF:000565">
    <property type="entry name" value="ABC bile acid transporter"/>
    <property type="match status" value="1"/>
</dbReference>
<evidence type="ECO:0000256" key="3">
    <source>
        <dbReference type="ARBA" id="ARBA00022692"/>
    </source>
</evidence>
<evidence type="ECO:0000256" key="6">
    <source>
        <dbReference type="ARBA" id="ARBA00022989"/>
    </source>
</evidence>
<keyword evidence="7 8" id="KW-0472">Membrane</keyword>
<dbReference type="SMART" id="SM00382">
    <property type="entry name" value="AAA"/>
    <property type="match status" value="2"/>
</dbReference>
<dbReference type="InterPro" id="IPR003593">
    <property type="entry name" value="AAA+_ATPase"/>
</dbReference>
<name>A0A9W7Y4B2_9FUNG</name>
<dbReference type="Gene3D" id="3.40.50.300">
    <property type="entry name" value="P-loop containing nucleotide triphosphate hydrolases"/>
    <property type="match status" value="2"/>
</dbReference>
<keyword evidence="2" id="KW-0813">Transport</keyword>
<gene>
    <name evidence="10" type="primary">ABCC1_1</name>
    <name evidence="10" type="ORF">LPJ61_004733</name>
</gene>
<dbReference type="CDD" id="cd03244">
    <property type="entry name" value="ABCC_MRP_domain2"/>
    <property type="match status" value="1"/>
</dbReference>
<dbReference type="PANTHER" id="PTHR24223:SF415">
    <property type="entry name" value="FI20190P1"/>
    <property type="match status" value="1"/>
</dbReference>
<comment type="subcellular location">
    <subcellularLocation>
        <location evidence="1">Membrane</location>
        <topology evidence="1">Multi-pass membrane protein</topology>
    </subcellularLocation>
</comment>
<evidence type="ECO:0000256" key="1">
    <source>
        <dbReference type="ARBA" id="ARBA00004141"/>
    </source>
</evidence>
<feature type="domain" description="ABC transporter" evidence="9">
    <location>
        <begin position="987"/>
        <end position="1243"/>
    </location>
</feature>
<dbReference type="Gene3D" id="1.20.1560.10">
    <property type="entry name" value="ABC transporter type 1, transmembrane domain"/>
    <property type="match status" value="2"/>
</dbReference>
<dbReference type="PROSITE" id="PS00211">
    <property type="entry name" value="ABC_TRANSPORTER_1"/>
    <property type="match status" value="1"/>
</dbReference>
<dbReference type="InterPro" id="IPR027417">
    <property type="entry name" value="P-loop_NTPase"/>
</dbReference>
<protein>
    <submittedName>
        <fullName evidence="10">Multidrug resistance-associated protein 1</fullName>
    </submittedName>
</protein>
<keyword evidence="3 8" id="KW-0812">Transmembrane</keyword>
<evidence type="ECO:0000256" key="7">
    <source>
        <dbReference type="ARBA" id="ARBA00023136"/>
    </source>
</evidence>
<comment type="caution">
    <text evidence="10">The sequence shown here is derived from an EMBL/GenBank/DDBJ whole genome shotgun (WGS) entry which is preliminary data.</text>
</comment>
<evidence type="ECO:0000256" key="4">
    <source>
        <dbReference type="ARBA" id="ARBA00022741"/>
    </source>
</evidence>
<sequence length="1250" mass="139184">MGAGLHIAAALFLLEARHRRFVGAHIRGFFGCRGFALAAIYRKRELVVEDLRDQHSEDAYFESCRRLEFNPQERLFVLRAILRVEWKALTAVVIANTLNEVASHCRRLVFVAIIAALGGERSTSAADLAVMFALWQLLALPTLASQYIWAVERGISVRTASAICSKVLEINVNSRFEAYSTMVLTSTSEAFGDGVVSLERATSSALSQVVNVWIVASKVGWWFMMPVAIVSTHEILSYLLSSKTRRLQDQRKREEQPKYWQEFHTMAHYMRTIKFYAWEEVFRGVVGYLDIVRTQPAIWRISMHVVNTLGCATSQIASAITITSYIRSAGVARYSDVSLLMGSIASLAAFTSTASGIVRTCTDMERGSRFIREVAAEDKERYIHREPVARTAPVVLEDCTFSWGADKFSLPRMTLSIAAGEFVTVVGRVGSGKSSLVSALCGEMPLVDGAGRLCGRIGYVSQKPRVMDGTFRENVLMGEDYDEKLFWQIIHACALTHDLEQMDSSDLTRVGYNGVNLSGGQVARLALARALYRQADVYIFDDLLAAVDSRVERHLVQHVLCAEGIIGSKIRILVTHATHVVPLSSRVITLSEGHVDIATQTPALFSGGLLDIPTPPDSGSDGEASDVAAEAKPFVVHLEDEKPPVRWSHLAKFAQLSGYWVLAAVAILKIAGFCAVFYADRLRIGLMVDNNPNTMVQSLQHYLLVNALVKIGRQQLCTFEQWTQDNVWLRPLAERTRRQTLDVILSMPLQWYERLSSIGIQNIFYTDRVGTVRRLPRSLCDKVIHNGMAALFSLVQAATVAPMVFWISVPLSAVICLTNGCAAAVNRGVKRTLDEVYKPSWKITCELLFYKVLYRIHGSSGRLLRNMQELEASMVGMWSAYYAVDRAHGFINGLLRELVRTAALLFSLWQGTIRGQTMSAGKVDVETTLLLDVLAHIASAARASINIEEPLQCLSRYFMNTESLPHEPRGVAAASPPDASWPDSGRIEFQGYGMRYRPDMDLVLKDLSFSVGAREKVGIVGRTGAGKSSLTHAIMRMVEPDSGRVLIDGIDTATIGLHDLRSRISVIPQDPALFSGTIRDNLDPMRRYTDHEVWRAIRAARIDHLLERPSGKYVEQPDYDHFNTNKGKWIEGVGLDKWVTRGGSSFSVGQRQLISICRALLWRRQILILDEATANVDGETDQVIQSVLRSEFKDCTVLTIAHRLETVMDCDRILVVDQGRAVEFDTPANLLARESQFAQLVESMRLSKGH</sequence>
<dbReference type="AlphaFoldDB" id="A0A9W7Y4B2"/>
<reference evidence="10" key="1">
    <citation type="submission" date="2022-07" db="EMBL/GenBank/DDBJ databases">
        <title>Phylogenomic reconstructions and comparative analyses of Kickxellomycotina fungi.</title>
        <authorList>
            <person name="Reynolds N.K."/>
            <person name="Stajich J.E."/>
            <person name="Barry K."/>
            <person name="Grigoriev I.V."/>
            <person name="Crous P."/>
            <person name="Smith M.E."/>
        </authorList>
    </citation>
    <scope>NUCLEOTIDE SEQUENCE</scope>
    <source>
        <strain evidence="10">BCRC 34381</strain>
    </source>
</reference>
<evidence type="ECO:0000256" key="8">
    <source>
        <dbReference type="SAM" id="Phobius"/>
    </source>
</evidence>
<dbReference type="SUPFAM" id="SSF52540">
    <property type="entry name" value="P-loop containing nucleoside triphosphate hydrolases"/>
    <property type="match status" value="2"/>
</dbReference>
<evidence type="ECO:0000313" key="10">
    <source>
        <dbReference type="EMBL" id="KAJ1727143.1"/>
    </source>
</evidence>
<proteinExistence type="predicted"/>
<dbReference type="PANTHER" id="PTHR24223">
    <property type="entry name" value="ATP-BINDING CASSETTE SUB-FAMILY C"/>
    <property type="match status" value="1"/>
</dbReference>
<dbReference type="CDD" id="cd03250">
    <property type="entry name" value="ABCC_MRP_domain1"/>
    <property type="match status" value="1"/>
</dbReference>
<dbReference type="GO" id="GO:0042626">
    <property type="term" value="F:ATPase-coupled transmembrane transporter activity"/>
    <property type="evidence" value="ECO:0007669"/>
    <property type="project" value="TreeGrafter"/>
</dbReference>
<dbReference type="InterPro" id="IPR050173">
    <property type="entry name" value="ABC_transporter_C-like"/>
</dbReference>
<dbReference type="InterPro" id="IPR003439">
    <property type="entry name" value="ABC_transporter-like_ATP-bd"/>
</dbReference>
<accession>A0A9W7Y4B2</accession>
<organism evidence="10 11">
    <name type="scientific">Coemansia biformis</name>
    <dbReference type="NCBI Taxonomy" id="1286918"/>
    <lineage>
        <taxon>Eukaryota</taxon>
        <taxon>Fungi</taxon>
        <taxon>Fungi incertae sedis</taxon>
        <taxon>Zoopagomycota</taxon>
        <taxon>Kickxellomycotina</taxon>
        <taxon>Kickxellomycetes</taxon>
        <taxon>Kickxellales</taxon>
        <taxon>Kickxellaceae</taxon>
        <taxon>Coemansia</taxon>
    </lineage>
</organism>